<comment type="caution">
    <text evidence="1">The sequence shown here is derived from an EMBL/GenBank/DDBJ whole genome shotgun (WGS) entry which is preliminary data.</text>
</comment>
<dbReference type="AlphaFoldDB" id="A0A7W2AI47"/>
<reference evidence="1 2" key="1">
    <citation type="submission" date="2020-07" db="EMBL/GenBank/DDBJ databases">
        <authorList>
            <person name="Feng H."/>
        </authorList>
    </citation>
    <scope>NUCLEOTIDE SEQUENCE [LARGE SCALE GENOMIC DNA]</scope>
    <source>
        <strain evidence="2">s-11</strain>
    </source>
</reference>
<name>A0A7W2AI47_9BACL</name>
<dbReference type="Proteomes" id="UP000530514">
    <property type="component" value="Unassembled WGS sequence"/>
</dbReference>
<evidence type="ECO:0000313" key="1">
    <source>
        <dbReference type="EMBL" id="MBA4543421.1"/>
    </source>
</evidence>
<protein>
    <submittedName>
        <fullName evidence="1">Uncharacterized protein</fullName>
    </submittedName>
</protein>
<evidence type="ECO:0000313" key="2">
    <source>
        <dbReference type="Proteomes" id="UP000530514"/>
    </source>
</evidence>
<organism evidence="1 2">
    <name type="scientific">Thermoactinomyces daqus</name>
    <dbReference type="NCBI Taxonomy" id="1329516"/>
    <lineage>
        <taxon>Bacteria</taxon>
        <taxon>Bacillati</taxon>
        <taxon>Bacillota</taxon>
        <taxon>Bacilli</taxon>
        <taxon>Bacillales</taxon>
        <taxon>Thermoactinomycetaceae</taxon>
        <taxon>Thermoactinomyces</taxon>
    </lineage>
</organism>
<proteinExistence type="predicted"/>
<keyword evidence="2" id="KW-1185">Reference proteome</keyword>
<accession>A0A7W2AI47</accession>
<sequence>MKYQYEFFLPQNPKPIDTITGDIYDCEKKADEIVAELGINEDDDLIIAVTEVGNND</sequence>
<dbReference type="EMBL" id="JACEIP010000016">
    <property type="protein sequence ID" value="MBA4543421.1"/>
    <property type="molecule type" value="Genomic_DNA"/>
</dbReference>
<dbReference type="RefSeq" id="WP_160173882.1">
    <property type="nucleotide sequence ID" value="NZ_JACEIP010000016.1"/>
</dbReference>
<gene>
    <name evidence="1" type="ORF">H1164_10990</name>
</gene>